<evidence type="ECO:0000256" key="2">
    <source>
        <dbReference type="ARBA" id="ARBA00022527"/>
    </source>
</evidence>
<dbReference type="SMART" id="SM01331">
    <property type="entry name" value="DUF3635"/>
    <property type="match status" value="1"/>
</dbReference>
<dbReference type="GO" id="GO:0005524">
    <property type="term" value="F:ATP binding"/>
    <property type="evidence" value="ECO:0007669"/>
    <property type="project" value="UniProtKB-KW"/>
</dbReference>
<evidence type="ECO:0000256" key="8">
    <source>
        <dbReference type="ARBA" id="ARBA00048679"/>
    </source>
</evidence>
<dbReference type="Gene3D" id="1.10.510.10">
    <property type="entry name" value="Transferase(Phosphotransferase) domain 1"/>
    <property type="match status" value="1"/>
</dbReference>
<organism evidence="11 12">
    <name type="scientific">Orbilia blumenaviensis</name>
    <dbReference type="NCBI Taxonomy" id="1796055"/>
    <lineage>
        <taxon>Eukaryota</taxon>
        <taxon>Fungi</taxon>
        <taxon>Dikarya</taxon>
        <taxon>Ascomycota</taxon>
        <taxon>Pezizomycotina</taxon>
        <taxon>Orbiliomycetes</taxon>
        <taxon>Orbiliales</taxon>
        <taxon>Orbiliaceae</taxon>
        <taxon>Orbilia</taxon>
    </lineage>
</organism>
<evidence type="ECO:0000256" key="3">
    <source>
        <dbReference type="ARBA" id="ARBA00022679"/>
    </source>
</evidence>
<dbReference type="InterPro" id="IPR011009">
    <property type="entry name" value="Kinase-like_dom_sf"/>
</dbReference>
<gene>
    <name evidence="11" type="ORF">TWF730_004814</name>
</gene>
<name>A0AAV9TZF2_9PEZI</name>
<evidence type="ECO:0000313" key="12">
    <source>
        <dbReference type="Proteomes" id="UP001373714"/>
    </source>
</evidence>
<feature type="compositionally biased region" description="Low complexity" evidence="9">
    <location>
        <begin position="334"/>
        <end position="344"/>
    </location>
</feature>
<evidence type="ECO:0000256" key="7">
    <source>
        <dbReference type="ARBA" id="ARBA00047899"/>
    </source>
</evidence>
<evidence type="ECO:0000259" key="10">
    <source>
        <dbReference type="SMART" id="SM01331"/>
    </source>
</evidence>
<dbReference type="Gene3D" id="3.30.200.20">
    <property type="entry name" value="Phosphorylase Kinase, domain 1"/>
    <property type="match status" value="1"/>
</dbReference>
<dbReference type="GO" id="GO:0005634">
    <property type="term" value="C:nucleus"/>
    <property type="evidence" value="ECO:0007669"/>
    <property type="project" value="TreeGrafter"/>
</dbReference>
<keyword evidence="12" id="KW-1185">Reference proteome</keyword>
<dbReference type="PANTHER" id="PTHR24419:SF18">
    <property type="entry name" value="SERINE_THREONINE-PROTEIN KINASE HASPIN"/>
    <property type="match status" value="1"/>
</dbReference>
<dbReference type="EMBL" id="JAVHNS010000019">
    <property type="protein sequence ID" value="KAK6330321.1"/>
    <property type="molecule type" value="Genomic_DNA"/>
</dbReference>
<feature type="compositionally biased region" description="Low complexity" evidence="9">
    <location>
        <begin position="222"/>
        <end position="236"/>
    </location>
</feature>
<evidence type="ECO:0000256" key="5">
    <source>
        <dbReference type="ARBA" id="ARBA00022777"/>
    </source>
</evidence>
<dbReference type="Pfam" id="PF12330">
    <property type="entry name" value="Haspin_kinase"/>
    <property type="match status" value="1"/>
</dbReference>
<comment type="catalytic activity">
    <reaction evidence="8">
        <text>L-seryl-[protein] + ATP = O-phospho-L-seryl-[protein] + ADP + H(+)</text>
        <dbReference type="Rhea" id="RHEA:17989"/>
        <dbReference type="Rhea" id="RHEA-COMP:9863"/>
        <dbReference type="Rhea" id="RHEA-COMP:11604"/>
        <dbReference type="ChEBI" id="CHEBI:15378"/>
        <dbReference type="ChEBI" id="CHEBI:29999"/>
        <dbReference type="ChEBI" id="CHEBI:30616"/>
        <dbReference type="ChEBI" id="CHEBI:83421"/>
        <dbReference type="ChEBI" id="CHEBI:456216"/>
        <dbReference type="EC" id="2.7.11.1"/>
    </reaction>
</comment>
<dbReference type="Proteomes" id="UP001373714">
    <property type="component" value="Unassembled WGS sequence"/>
</dbReference>
<dbReference type="GO" id="GO:0035556">
    <property type="term" value="P:intracellular signal transduction"/>
    <property type="evidence" value="ECO:0007669"/>
    <property type="project" value="TreeGrafter"/>
</dbReference>
<keyword evidence="2" id="KW-0723">Serine/threonine-protein kinase</keyword>
<keyword evidence="6" id="KW-0067">ATP-binding</keyword>
<dbReference type="GO" id="GO:0005737">
    <property type="term" value="C:cytoplasm"/>
    <property type="evidence" value="ECO:0007669"/>
    <property type="project" value="TreeGrafter"/>
</dbReference>
<evidence type="ECO:0000256" key="9">
    <source>
        <dbReference type="SAM" id="MobiDB-lite"/>
    </source>
</evidence>
<evidence type="ECO:0000256" key="6">
    <source>
        <dbReference type="ARBA" id="ARBA00022840"/>
    </source>
</evidence>
<keyword evidence="3" id="KW-0808">Transferase</keyword>
<reference evidence="11 12" key="1">
    <citation type="submission" date="2019-10" db="EMBL/GenBank/DDBJ databases">
        <authorList>
            <person name="Palmer J.M."/>
        </authorList>
    </citation>
    <scope>NUCLEOTIDE SEQUENCE [LARGE SCALE GENOMIC DNA]</scope>
    <source>
        <strain evidence="11 12">TWF730</strain>
    </source>
</reference>
<keyword evidence="5" id="KW-0418">Kinase</keyword>
<evidence type="ECO:0000256" key="1">
    <source>
        <dbReference type="ARBA" id="ARBA00012513"/>
    </source>
</evidence>
<dbReference type="GO" id="GO:0072354">
    <property type="term" value="F:histone H3T3 kinase activity"/>
    <property type="evidence" value="ECO:0007669"/>
    <property type="project" value="TreeGrafter"/>
</dbReference>
<feature type="region of interest" description="Disordered" evidence="9">
    <location>
        <begin position="215"/>
        <end position="309"/>
    </location>
</feature>
<proteinExistence type="predicted"/>
<dbReference type="EC" id="2.7.11.1" evidence="1"/>
<accession>A0AAV9TZF2</accession>
<feature type="domain" description="Serine/threonine-protein kinase haspin C-terminal" evidence="10">
    <location>
        <begin position="614"/>
        <end position="719"/>
    </location>
</feature>
<dbReference type="SUPFAM" id="SSF56112">
    <property type="entry name" value="Protein kinase-like (PK-like)"/>
    <property type="match status" value="1"/>
</dbReference>
<keyword evidence="4" id="KW-0547">Nucleotide-binding</keyword>
<dbReference type="PANTHER" id="PTHR24419">
    <property type="entry name" value="INTERLEUKIN-1 RECEPTOR-ASSOCIATED KINASE"/>
    <property type="match status" value="1"/>
</dbReference>
<feature type="compositionally biased region" description="Basic and acidic residues" evidence="9">
    <location>
        <begin position="289"/>
        <end position="300"/>
    </location>
</feature>
<feature type="compositionally biased region" description="Acidic residues" evidence="9">
    <location>
        <begin position="255"/>
        <end position="283"/>
    </location>
</feature>
<feature type="region of interest" description="Disordered" evidence="9">
    <location>
        <begin position="324"/>
        <end position="360"/>
    </location>
</feature>
<comment type="catalytic activity">
    <reaction evidence="7">
        <text>L-threonyl-[protein] + ATP = O-phospho-L-threonyl-[protein] + ADP + H(+)</text>
        <dbReference type="Rhea" id="RHEA:46608"/>
        <dbReference type="Rhea" id="RHEA-COMP:11060"/>
        <dbReference type="Rhea" id="RHEA-COMP:11605"/>
        <dbReference type="ChEBI" id="CHEBI:15378"/>
        <dbReference type="ChEBI" id="CHEBI:30013"/>
        <dbReference type="ChEBI" id="CHEBI:30616"/>
        <dbReference type="ChEBI" id="CHEBI:61977"/>
        <dbReference type="ChEBI" id="CHEBI:456216"/>
        <dbReference type="EC" id="2.7.11.1"/>
    </reaction>
</comment>
<comment type="caution">
    <text evidence="11">The sequence shown here is derived from an EMBL/GenBank/DDBJ whole genome shotgun (WGS) entry which is preliminary data.</text>
</comment>
<dbReference type="AlphaFoldDB" id="A0AAV9TZF2"/>
<evidence type="ECO:0000313" key="11">
    <source>
        <dbReference type="EMBL" id="KAK6330321.1"/>
    </source>
</evidence>
<feature type="region of interest" description="Disordered" evidence="9">
    <location>
        <begin position="1"/>
        <end position="167"/>
    </location>
</feature>
<protein>
    <recommendedName>
        <fullName evidence="1">non-specific serine/threonine protein kinase</fullName>
        <ecNumber evidence="1">2.7.11.1</ecNumber>
    </recommendedName>
</protein>
<sequence length="802" mass="90357">MPSALHKPKQYGTGRRAGTLTKSFRGSARAWDSQRKHQGLLLQRPSAVPVASGTRGSDSDDDDDDSFVLESPPQSPLVERAAAKQVLTSNDAGVDDNEDVDISPVKQQHAPTMPVHLRTRQPLIPKPDNQLNQLQPPSTPKNKPKQRNSCARRESRIPEPVCQPAETETFAHEEVVVAAASAEVEVEVEVELQQGYAQEQTAVKRRETFAVEIVSSRRSITPPLEAEAAEPQPQGHSEQEEEEEAVEYTQSESDGSNDDNEEEEEEEEEYDEDDVQEIEEYDESVFISPEKRGELHNEARRRGRIQEGPALAVKDPEIITGLRSLTLHSPPSTPTKQPQTNVTPTPKPTKKPKGLVTPPVEIPNFERNSKIHSLLPVCDKPQIISYTEYLQTISSDFSHIKKIGESSFAEVYIHKRDDGRSVVLKFVPMTTETNVMEVLQELKTTRALSPIPGFIKYLGCQVVCTRIPPELEAAWRLWEEKNNSRYDPTIPIYVDTPYHAIIALEDGGCSLEDTRWSTWDVPLEIFRQTISAFAQAERDREFEHRDLHSGNLLVRDVKKEREVGVREDSGVGRSLEVTHAGFEDVVVTMIDYTLSRAKIPEEVGGGVAFMEMEEGMFEAEGLYQFDIYRIVRDEVVKLVAAANGHPTTSTNSSTRRSERINKPDWSLYCPRSNVIWLHFLIKQLIRSDDGRRNDGKLRIWKPSKAKKNAFDLACWGMVMRIHEVLDAEVDADGARFGGAVDIERWCLEEGVFGVLDEERARRRGETLESEVVVVAGVEKEVQVEKRKRGGKGGVRRSERLRK</sequence>
<dbReference type="GO" id="GO:0000278">
    <property type="term" value="P:mitotic cell cycle"/>
    <property type="evidence" value="ECO:0007669"/>
    <property type="project" value="TreeGrafter"/>
</dbReference>
<dbReference type="InterPro" id="IPR024604">
    <property type="entry name" value="GSG2_C"/>
</dbReference>
<evidence type="ECO:0000256" key="4">
    <source>
        <dbReference type="ARBA" id="ARBA00022741"/>
    </source>
</evidence>